<comment type="caution">
    <text evidence="1">The sequence shown here is derived from an EMBL/GenBank/DDBJ whole genome shotgun (WGS) entry which is preliminary data.</text>
</comment>
<evidence type="ECO:0000313" key="1">
    <source>
        <dbReference type="EMBL" id="MBB5045830.1"/>
    </source>
</evidence>
<keyword evidence="2" id="KW-1185">Reference proteome</keyword>
<dbReference type="EMBL" id="JACHIH010000002">
    <property type="protein sequence ID" value="MBB5045830.1"/>
    <property type="molecule type" value="Genomic_DNA"/>
</dbReference>
<organism evidence="1 2">
    <name type="scientific">Rhodopseudomonas rhenobacensis</name>
    <dbReference type="NCBI Taxonomy" id="87461"/>
    <lineage>
        <taxon>Bacteria</taxon>
        <taxon>Pseudomonadati</taxon>
        <taxon>Pseudomonadota</taxon>
        <taxon>Alphaproteobacteria</taxon>
        <taxon>Hyphomicrobiales</taxon>
        <taxon>Nitrobacteraceae</taxon>
        <taxon>Rhodopseudomonas</taxon>
    </lineage>
</organism>
<protein>
    <submittedName>
        <fullName evidence="1">Uncharacterized protein</fullName>
    </submittedName>
</protein>
<name>A0A7W8DXK0_9BRAD</name>
<sequence length="110" mass="10924">MRNDVTPSVIGFKGRGRLAVAALLAAVALGGCSMPLSEFGSTDASTARDSDGFLAVNALPAGREEKAMEPGERSKLEGELVAAREKQTAAAAAAVAAGSITANAAPPAAK</sequence>
<dbReference type="AlphaFoldDB" id="A0A7W8DXK0"/>
<gene>
    <name evidence="1" type="ORF">HNR60_000565</name>
</gene>
<dbReference type="Proteomes" id="UP000542353">
    <property type="component" value="Unassembled WGS sequence"/>
</dbReference>
<proteinExistence type="predicted"/>
<evidence type="ECO:0000313" key="2">
    <source>
        <dbReference type="Proteomes" id="UP000542353"/>
    </source>
</evidence>
<accession>A0A7W8DXK0</accession>
<reference evidence="1 2" key="1">
    <citation type="submission" date="2020-08" db="EMBL/GenBank/DDBJ databases">
        <title>Genomic Encyclopedia of Type Strains, Phase IV (KMG-IV): sequencing the most valuable type-strain genomes for metagenomic binning, comparative biology and taxonomic classification.</title>
        <authorList>
            <person name="Goeker M."/>
        </authorList>
    </citation>
    <scope>NUCLEOTIDE SEQUENCE [LARGE SCALE GENOMIC DNA]</scope>
    <source>
        <strain evidence="1 2">DSM 12706</strain>
    </source>
</reference>
<dbReference type="PROSITE" id="PS51257">
    <property type="entry name" value="PROKAR_LIPOPROTEIN"/>
    <property type="match status" value="1"/>
</dbReference>